<evidence type="ECO:0000313" key="4">
    <source>
        <dbReference type="Proteomes" id="UP000246115"/>
    </source>
</evidence>
<gene>
    <name evidence="2" type="ORF">DDV21_003565</name>
    <name evidence="3" type="ORF">DDV23_09575</name>
</gene>
<feature type="transmembrane region" description="Helical" evidence="1">
    <location>
        <begin position="51"/>
        <end position="70"/>
    </location>
</feature>
<evidence type="ECO:0000313" key="5">
    <source>
        <dbReference type="Proteomes" id="UP000262901"/>
    </source>
</evidence>
<protein>
    <submittedName>
        <fullName evidence="3">DUF2079 domain-containing protein</fullName>
    </submittedName>
</protein>
<dbReference type="KEGG" id="schj:DDV21_003565"/>
<feature type="transmembrane region" description="Helical" evidence="1">
    <location>
        <begin position="404"/>
        <end position="425"/>
    </location>
</feature>
<feature type="transmembrane region" description="Helical" evidence="1">
    <location>
        <begin position="166"/>
        <end position="184"/>
    </location>
</feature>
<evidence type="ECO:0000313" key="3">
    <source>
        <dbReference type="EMBL" id="RFU52446.1"/>
    </source>
</evidence>
<feature type="transmembrane region" description="Helical" evidence="1">
    <location>
        <begin position="553"/>
        <end position="573"/>
    </location>
</feature>
<sequence length="685" mass="79545">MLKLLKHLSEKEKLTAWFSYIVNAYLLYIVWSLSSLSANTLFLQPQPALSLLQVLLLILVVSLGQHYLNLRFALFKPSNLFTVLMSACLFLGVYKSPSPLLVFGFLLLGLAVYFKLFFGKEEAAYLIPASLLLTFPKAIALIYRPFPLDLKHFGIEADKWDSSRLWLLLLAVCYALCAYFLLNVVRQTKVKKNIISLADKEKKLYGLVIFIGLTYVLYLCLVVAYKAKTLSVSTFDIGIFAQMFESMRRDFTPITTLERDRLLSHFAVHISPIYYLMLPVYSLLPYLETLEILQVLIVFSGGLPLYFLLKDLHLPNVARPLLWLLFILTPAMTTAGSYHLHENCFLVPCLLWLIYANMKQWRWRLLLIVLLTLMIKEDAFIYVVALGLYFLWQNRFPQSFAAKRRIFFSQLIFPLIYFACCVFILNHYGDGLLVSRFDLLSGQEGFGGIFQTVFLNPGYIFGSFFTQHKLQYLFLLFISMAFLPLMQKRWENYFLLLPLIAINLLSNYDYQTDFGFQYSYGSTILVFFMALLALEGFYTYWLDKDEKHSTVSVRILTFIMTALLFSATILYSYTNSWYKDILYYQQNQEKFTAIHKTLAALPTEKKILAHYSYTTDLRRTKELYDIFYHNDQSFDPSVDLVVTPRSTVEHQETSTESEIVKIYMANGFTETEQSTKDVLILQRTD</sequence>
<feature type="transmembrane region" description="Helical" evidence="1">
    <location>
        <begin position="493"/>
        <end position="510"/>
    </location>
</feature>
<feature type="transmembrane region" description="Helical" evidence="1">
    <location>
        <begin position="472"/>
        <end position="487"/>
    </location>
</feature>
<feature type="transmembrane region" description="Helical" evidence="1">
    <location>
        <begin position="321"/>
        <end position="341"/>
    </location>
</feature>
<feature type="transmembrane region" description="Helical" evidence="1">
    <location>
        <begin position="204"/>
        <end position="224"/>
    </location>
</feature>
<dbReference type="AlphaFoldDB" id="A0A372KKC2"/>
<evidence type="ECO:0000256" key="1">
    <source>
        <dbReference type="SAM" id="Phobius"/>
    </source>
</evidence>
<dbReference type="Pfam" id="PF09852">
    <property type="entry name" value="DUF2079"/>
    <property type="match status" value="1"/>
</dbReference>
<dbReference type="InterPro" id="IPR018650">
    <property type="entry name" value="STSV1_Orf64"/>
</dbReference>
<feature type="transmembrane region" description="Helical" evidence="1">
    <location>
        <begin position="522"/>
        <end position="541"/>
    </location>
</feature>
<accession>A0A372KKC2</accession>
<accession>A0A346NB23</accession>
<dbReference type="Proteomes" id="UP000246115">
    <property type="component" value="Chromosome"/>
</dbReference>
<reference evidence="4" key="2">
    <citation type="submission" date="2018-08" db="EMBL/GenBank/DDBJ databases">
        <title>Streptococcus chenjunshii sp. nov., isolated from stools sample of the Tibetan antelope in the Qinghai-Tibet plateau, China.</title>
        <authorList>
            <person name="Tian Z."/>
        </authorList>
    </citation>
    <scope>NUCLEOTIDE SEQUENCE [LARGE SCALE GENOMIC DNA]</scope>
    <source>
        <strain evidence="4">Z15</strain>
    </source>
</reference>
<evidence type="ECO:0000313" key="2">
    <source>
        <dbReference type="EMBL" id="AXQ78218.1"/>
    </source>
</evidence>
<name>A0A372KKC2_9STRE</name>
<dbReference type="EMBL" id="CP031733">
    <property type="protein sequence ID" value="AXQ78218.1"/>
    <property type="molecule type" value="Genomic_DNA"/>
</dbReference>
<dbReference type="RefSeq" id="WP_116878881.1">
    <property type="nucleotide sequence ID" value="NZ_CP031733.1"/>
</dbReference>
<reference evidence="3 5" key="1">
    <citation type="submission" date="2018-08" db="EMBL/GenBank/DDBJ databases">
        <title>Draft genome of Streptococcus sp. nov. Z1.</title>
        <authorList>
            <person name="Tian Z."/>
        </authorList>
    </citation>
    <scope>NUCLEOTIDE SEQUENCE [LARGE SCALE GENOMIC DNA]</scope>
    <source>
        <strain evidence="3">Z1</strain>
        <strain evidence="5">Z1(2018)</strain>
    </source>
</reference>
<dbReference type="OrthoDB" id="2210955at2"/>
<keyword evidence="1" id="KW-1133">Transmembrane helix</keyword>
<feature type="transmembrane region" description="Helical" evidence="1">
    <location>
        <begin position="292"/>
        <end position="309"/>
    </location>
</feature>
<feature type="transmembrane region" description="Helical" evidence="1">
    <location>
        <begin position="77"/>
        <end position="94"/>
    </location>
</feature>
<keyword evidence="1" id="KW-0812">Transmembrane</keyword>
<feature type="transmembrane region" description="Helical" evidence="1">
    <location>
        <begin position="361"/>
        <end position="392"/>
    </location>
</feature>
<dbReference type="EMBL" id="QVQZ01000033">
    <property type="protein sequence ID" value="RFU52446.1"/>
    <property type="molecule type" value="Genomic_DNA"/>
</dbReference>
<dbReference type="Proteomes" id="UP000262901">
    <property type="component" value="Unassembled WGS sequence"/>
</dbReference>
<feature type="transmembrane region" description="Helical" evidence="1">
    <location>
        <begin position="125"/>
        <end position="146"/>
    </location>
</feature>
<feature type="transmembrane region" description="Helical" evidence="1">
    <location>
        <begin position="100"/>
        <end position="118"/>
    </location>
</feature>
<proteinExistence type="predicted"/>
<reference evidence="2" key="3">
    <citation type="journal article" date="2019" name="Int. J. Syst. Evol. Microbiol.">
        <title>Streptococcus chenjunshii sp. nov. isolated from feces of Tibetan antelopes.</title>
        <authorList>
            <person name="Tian Z."/>
            <person name="Lu S."/>
            <person name="Jin D."/>
            <person name="Yang J."/>
            <person name="Pu J."/>
            <person name="Lai X.H."/>
            <person name="Bai X.N."/>
            <person name="Wu X.M."/>
            <person name="Li J."/>
            <person name="Wang S."/>
            <person name="Xu J."/>
        </authorList>
    </citation>
    <scope>NUCLEOTIDE SEQUENCE</scope>
    <source>
        <strain evidence="2">Z15</strain>
    </source>
</reference>
<keyword evidence="1" id="KW-0472">Membrane</keyword>
<organism evidence="3 5">
    <name type="scientific">Streptococcus chenjunshii</name>
    <dbReference type="NCBI Taxonomy" id="2173853"/>
    <lineage>
        <taxon>Bacteria</taxon>
        <taxon>Bacillati</taxon>
        <taxon>Bacillota</taxon>
        <taxon>Bacilli</taxon>
        <taxon>Lactobacillales</taxon>
        <taxon>Streptococcaceae</taxon>
        <taxon>Streptococcus</taxon>
    </lineage>
</organism>